<reference evidence="1" key="1">
    <citation type="journal article" date="2023" name="G3 (Bethesda)">
        <title>A reference genome for the long-term kleptoplast-retaining sea slug Elysia crispata morphotype clarki.</title>
        <authorList>
            <person name="Eastman K.E."/>
            <person name="Pendleton A.L."/>
            <person name="Shaikh M.A."/>
            <person name="Suttiyut T."/>
            <person name="Ogas R."/>
            <person name="Tomko P."/>
            <person name="Gavelis G."/>
            <person name="Widhalm J.R."/>
            <person name="Wisecaver J.H."/>
        </authorList>
    </citation>
    <scope>NUCLEOTIDE SEQUENCE</scope>
    <source>
        <strain evidence="1">ECLA1</strain>
    </source>
</reference>
<dbReference type="Proteomes" id="UP001283361">
    <property type="component" value="Unassembled WGS sequence"/>
</dbReference>
<sequence>MKVFNHYSIACCTDLYIAARWTRHRNRILGSCIVTSPTSYSAALKRDVFTSTISNLRHLLSVLVSQHLQPYSTDRWRLELLAA</sequence>
<evidence type="ECO:0000313" key="1">
    <source>
        <dbReference type="EMBL" id="KAK3790385.1"/>
    </source>
</evidence>
<keyword evidence="2" id="KW-1185">Reference proteome</keyword>
<accession>A0AAE1AM14</accession>
<comment type="caution">
    <text evidence="1">The sequence shown here is derived from an EMBL/GenBank/DDBJ whole genome shotgun (WGS) entry which is preliminary data.</text>
</comment>
<name>A0AAE1AM14_9GAST</name>
<gene>
    <name evidence="1" type="ORF">RRG08_038449</name>
</gene>
<protein>
    <submittedName>
        <fullName evidence="1">Uncharacterized protein</fullName>
    </submittedName>
</protein>
<organism evidence="1 2">
    <name type="scientific">Elysia crispata</name>
    <name type="common">lettuce slug</name>
    <dbReference type="NCBI Taxonomy" id="231223"/>
    <lineage>
        <taxon>Eukaryota</taxon>
        <taxon>Metazoa</taxon>
        <taxon>Spiralia</taxon>
        <taxon>Lophotrochozoa</taxon>
        <taxon>Mollusca</taxon>
        <taxon>Gastropoda</taxon>
        <taxon>Heterobranchia</taxon>
        <taxon>Euthyneura</taxon>
        <taxon>Panpulmonata</taxon>
        <taxon>Sacoglossa</taxon>
        <taxon>Placobranchoidea</taxon>
        <taxon>Plakobranchidae</taxon>
        <taxon>Elysia</taxon>
    </lineage>
</organism>
<proteinExistence type="predicted"/>
<evidence type="ECO:0000313" key="2">
    <source>
        <dbReference type="Proteomes" id="UP001283361"/>
    </source>
</evidence>
<dbReference type="EMBL" id="JAWDGP010001543">
    <property type="protein sequence ID" value="KAK3790385.1"/>
    <property type="molecule type" value="Genomic_DNA"/>
</dbReference>
<dbReference type="AlphaFoldDB" id="A0AAE1AM14"/>